<dbReference type="PANTHER" id="PTHR42852">
    <property type="entry name" value="THIOL:DISULFIDE INTERCHANGE PROTEIN DSBE"/>
    <property type="match status" value="1"/>
</dbReference>
<dbReference type="Gene3D" id="3.40.30.10">
    <property type="entry name" value="Glutaredoxin"/>
    <property type="match status" value="1"/>
</dbReference>
<sequence length="450" mass="51150">MCSRTIFRFLTTVFLPLVLFSCTFVQDRYPTLPPGPYRAVLELEYNPIVPNPKGAPIPEKTNLEFDEVTNGALPFNMDVVYVNDTTFRIDVHNGEEVITIPPQNIQTGRDRAQGRDTIRIEFPVYDAYISAYFEEKVIEGVYVVNYRDNYRIPFKAFHGQDHRFTVLRKEPAADISGTWAVMFGKEDETPYPGIAEFKQNGNYLSGTFRTETGDYRFLEGTVQANKAYLSVFDGAHLFLFEALIKEDGTLSGTFRSGRHYLTNWTAKRDPDFVLKSPDELTLMNEDIPLSFSFPKADGTTVSLNDPAYNGKPKLIKIMGTWCPNCREEADFLKEYLANNDTRDLEVIALAFEQYGADDERSWAAVRRYEENMQVPWPVLLAGPSDKEAALNALPMLNKIISYPTLLFVDRNNKVKRIYTGFNGKATSKFEAFEQSFKASVAELIVSDNAE</sequence>
<accession>A0A5C7FMI5</accession>
<dbReference type="SUPFAM" id="SSF52833">
    <property type="entry name" value="Thioredoxin-like"/>
    <property type="match status" value="1"/>
</dbReference>
<organism evidence="3 4">
    <name type="scientific">Neolewinella aurantiaca</name>
    <dbReference type="NCBI Taxonomy" id="2602767"/>
    <lineage>
        <taxon>Bacteria</taxon>
        <taxon>Pseudomonadati</taxon>
        <taxon>Bacteroidota</taxon>
        <taxon>Saprospiria</taxon>
        <taxon>Saprospirales</taxon>
        <taxon>Lewinellaceae</taxon>
        <taxon>Neolewinella</taxon>
    </lineage>
</organism>
<feature type="chain" id="PRO_5023032514" evidence="1">
    <location>
        <begin position="26"/>
        <end position="450"/>
    </location>
</feature>
<reference evidence="3 4" key="1">
    <citation type="submission" date="2019-08" db="EMBL/GenBank/DDBJ databases">
        <title>Lewinella sp. strain SSH13 Genome sequencing and assembly.</title>
        <authorList>
            <person name="Kim I."/>
        </authorList>
    </citation>
    <scope>NUCLEOTIDE SEQUENCE [LARGE SCALE GENOMIC DNA]</scope>
    <source>
        <strain evidence="3 4">SSH13</strain>
    </source>
</reference>
<dbReference type="EMBL" id="VOXD01000003">
    <property type="protein sequence ID" value="TXF91280.1"/>
    <property type="molecule type" value="Genomic_DNA"/>
</dbReference>
<comment type="caution">
    <text evidence="3">The sequence shown here is derived from an EMBL/GenBank/DDBJ whole genome shotgun (WGS) entry which is preliminary data.</text>
</comment>
<dbReference type="PROSITE" id="PS51257">
    <property type="entry name" value="PROKAR_LIPOPROTEIN"/>
    <property type="match status" value="1"/>
</dbReference>
<feature type="domain" description="Thioredoxin" evidence="2">
    <location>
        <begin position="282"/>
        <end position="441"/>
    </location>
</feature>
<dbReference type="InterPro" id="IPR050553">
    <property type="entry name" value="Thioredoxin_ResA/DsbE_sf"/>
</dbReference>
<feature type="signal peptide" evidence="1">
    <location>
        <begin position="1"/>
        <end position="25"/>
    </location>
</feature>
<keyword evidence="4" id="KW-1185">Reference proteome</keyword>
<evidence type="ECO:0000313" key="3">
    <source>
        <dbReference type="EMBL" id="TXF91280.1"/>
    </source>
</evidence>
<gene>
    <name evidence="3" type="ORF">FUA23_03390</name>
</gene>
<dbReference type="CDD" id="cd02966">
    <property type="entry name" value="TlpA_like_family"/>
    <property type="match status" value="1"/>
</dbReference>
<dbReference type="InterPro" id="IPR013766">
    <property type="entry name" value="Thioredoxin_domain"/>
</dbReference>
<dbReference type="GO" id="GO:0016491">
    <property type="term" value="F:oxidoreductase activity"/>
    <property type="evidence" value="ECO:0007669"/>
    <property type="project" value="InterPro"/>
</dbReference>
<dbReference type="Proteomes" id="UP000321907">
    <property type="component" value="Unassembled WGS sequence"/>
</dbReference>
<dbReference type="OrthoDB" id="616241at2"/>
<dbReference type="AlphaFoldDB" id="A0A5C7FMI5"/>
<dbReference type="PROSITE" id="PS51352">
    <property type="entry name" value="THIOREDOXIN_2"/>
    <property type="match status" value="1"/>
</dbReference>
<dbReference type="InterPro" id="IPR013740">
    <property type="entry name" value="Redoxin"/>
</dbReference>
<evidence type="ECO:0000256" key="1">
    <source>
        <dbReference type="SAM" id="SignalP"/>
    </source>
</evidence>
<dbReference type="InterPro" id="IPR036249">
    <property type="entry name" value="Thioredoxin-like_sf"/>
</dbReference>
<dbReference type="RefSeq" id="WP_147929299.1">
    <property type="nucleotide sequence ID" value="NZ_VOXD01000003.1"/>
</dbReference>
<keyword evidence="1" id="KW-0732">Signal</keyword>
<protein>
    <submittedName>
        <fullName evidence="3">TlpA family protein disulfide reductase</fullName>
    </submittedName>
</protein>
<dbReference type="PANTHER" id="PTHR42852:SF13">
    <property type="entry name" value="PROTEIN DIPZ"/>
    <property type="match status" value="1"/>
</dbReference>
<evidence type="ECO:0000313" key="4">
    <source>
        <dbReference type="Proteomes" id="UP000321907"/>
    </source>
</evidence>
<evidence type="ECO:0000259" key="2">
    <source>
        <dbReference type="PROSITE" id="PS51352"/>
    </source>
</evidence>
<proteinExistence type="predicted"/>
<dbReference type="Pfam" id="PF08534">
    <property type="entry name" value="Redoxin"/>
    <property type="match status" value="1"/>
</dbReference>
<name>A0A5C7FMI5_9BACT</name>